<evidence type="ECO:0000313" key="1">
    <source>
        <dbReference type="EMBL" id="KAK3697214.1"/>
    </source>
</evidence>
<keyword evidence="2" id="KW-1185">Reference proteome</keyword>
<protein>
    <submittedName>
        <fullName evidence="1">Uncharacterized protein</fullName>
    </submittedName>
</protein>
<dbReference type="Proteomes" id="UP001283361">
    <property type="component" value="Unassembled WGS sequence"/>
</dbReference>
<proteinExistence type="predicted"/>
<evidence type="ECO:0000313" key="2">
    <source>
        <dbReference type="Proteomes" id="UP001283361"/>
    </source>
</evidence>
<dbReference type="AlphaFoldDB" id="A0AAE1CJ38"/>
<accession>A0AAE1CJ38</accession>
<sequence length="681" mass="72470">MEISEISLPDPPDEISITRAIKRGIFSICHVSSGSTELVSIVMPAHFSFMSNLCSWYINNTGVLQVVEMPLSAELLFSCTTEFFSSVLYSQCVRSTSSGTPWCTVRVCAIGQSVYVAQARGRRGGLCVFVQSVKHKLGDGVVNCACLCNGSKCVRSTSSGTAWCTVRVCAIGQSVYVAQARGRRGALCVFVQSHKLGDGVVDCACLCNRSKCVRSTSSGTAWCTVRVCAIGKSVYVAQARGRRGGLCVFFAIGQSVYVAQARGRRGGLCVFVQSVKCVRSTSSGTAWCTVRVCAIGQSVYVAQARGRRGALCVFFAIGQSVYVAQARGRRGGLCVFVQSHKLGDGVVHCACLCNRSKSVRSTSSGTAWWTVRVCAIGQSVYVAQARGRRGALCVGQSVYVAQARGRRGGLCVFVQSHKLGDGVVNCACLCNRSKCVRSTSSGTAWCTVRVCAIGQSVYVAQARGRRGALCVFVQSVKCVRSTSSGTAWWTVRVCAIGQSVYVAQARGRHGALCVFVQSHKLGDGVVHCACLCNRSKCVRSTSSGTAWCTVRVCAIGQSVYVAQARGRRGALCVFFAIGQSVYVAQARGRRGGLCVFVQSHKLGDGVVHCACLCIRSKSVRSTSSGTAWWTVRVCAIGQSVYVAQARGWRGALCVGQSVYVAQARGRRGGLCVFVQSVKVCT</sequence>
<dbReference type="EMBL" id="JAWDGP010008019">
    <property type="protein sequence ID" value="KAK3697214.1"/>
    <property type="molecule type" value="Genomic_DNA"/>
</dbReference>
<gene>
    <name evidence="1" type="ORF">RRG08_041435</name>
</gene>
<organism evidence="1 2">
    <name type="scientific">Elysia crispata</name>
    <name type="common">lettuce slug</name>
    <dbReference type="NCBI Taxonomy" id="231223"/>
    <lineage>
        <taxon>Eukaryota</taxon>
        <taxon>Metazoa</taxon>
        <taxon>Spiralia</taxon>
        <taxon>Lophotrochozoa</taxon>
        <taxon>Mollusca</taxon>
        <taxon>Gastropoda</taxon>
        <taxon>Heterobranchia</taxon>
        <taxon>Euthyneura</taxon>
        <taxon>Panpulmonata</taxon>
        <taxon>Sacoglossa</taxon>
        <taxon>Placobranchoidea</taxon>
        <taxon>Plakobranchidae</taxon>
        <taxon>Elysia</taxon>
    </lineage>
</organism>
<comment type="caution">
    <text evidence="1">The sequence shown here is derived from an EMBL/GenBank/DDBJ whole genome shotgun (WGS) entry which is preliminary data.</text>
</comment>
<reference evidence="1" key="1">
    <citation type="journal article" date="2023" name="G3 (Bethesda)">
        <title>A reference genome for the long-term kleptoplast-retaining sea slug Elysia crispata morphotype clarki.</title>
        <authorList>
            <person name="Eastman K.E."/>
            <person name="Pendleton A.L."/>
            <person name="Shaikh M.A."/>
            <person name="Suttiyut T."/>
            <person name="Ogas R."/>
            <person name="Tomko P."/>
            <person name="Gavelis G."/>
            <person name="Widhalm J.R."/>
            <person name="Wisecaver J.H."/>
        </authorList>
    </citation>
    <scope>NUCLEOTIDE SEQUENCE</scope>
    <source>
        <strain evidence="1">ECLA1</strain>
    </source>
</reference>
<name>A0AAE1CJ38_9GAST</name>